<keyword evidence="3" id="KW-0808">Transferase</keyword>
<dbReference type="GO" id="GO:0016020">
    <property type="term" value="C:membrane"/>
    <property type="evidence" value="ECO:0007669"/>
    <property type="project" value="UniProtKB-SubCell"/>
</dbReference>
<organism evidence="9 10">
    <name type="scientific">Candidatus Magasanikbacteria bacterium RIFOXYD2_FULL_41_14</name>
    <dbReference type="NCBI Taxonomy" id="1798709"/>
    <lineage>
        <taxon>Bacteria</taxon>
        <taxon>Candidatus Magasanikiibacteriota</taxon>
    </lineage>
</organism>
<dbReference type="Proteomes" id="UP000178254">
    <property type="component" value="Unassembled WGS sequence"/>
</dbReference>
<dbReference type="PANTHER" id="PTHR30576:SF0">
    <property type="entry name" value="UNDECAPRENYL-PHOSPHATE N-ACETYLGALACTOSAMINYL 1-PHOSPHATE TRANSFERASE-RELATED"/>
    <property type="match status" value="1"/>
</dbReference>
<feature type="transmembrane region" description="Helical" evidence="7">
    <location>
        <begin position="77"/>
        <end position="95"/>
    </location>
</feature>
<feature type="transmembrane region" description="Helical" evidence="7">
    <location>
        <begin position="265"/>
        <end position="289"/>
    </location>
</feature>
<evidence type="ECO:0000256" key="3">
    <source>
        <dbReference type="ARBA" id="ARBA00022679"/>
    </source>
</evidence>
<protein>
    <recommendedName>
        <fullName evidence="8">Bacterial sugar transferase domain-containing protein</fullName>
    </recommendedName>
</protein>
<sequence length="455" mass="51826">MYRFKQLTLVGGDLVCLYGGLILALFIRHRATINDQQAADLISPMSWLFLVAIVIIFIAGLYDLTRLKRSLAFYQKIFITAIFWAIVSAIFFYIFNHKSGATPKTILALTTVISFGLIATWRTIYIATLSTALWRSKIIFAGLTAESLEMIEFLQKRPELGYQVIGVISPTELPTEKAGLTRYPDASSFPANLADVIVVSPQFENDSTLTRKLYENLFTHLQVENLGEFYEKILKRVPPFTLSETWFLTNLQEQNKRVYDRSRILLDYLGALGMSIIFGITYPLVAILIKISSNGPIFFRQIRVGKNGKNFTLIKYRTMQSLRADGSAEMSGPQFASAQDSRITVIGKFLRLTRIDELPQFINILKNDMALIGPRPERPEFAKQLTKKMPYYAVRHLIKPGLTGWAQLQHNYYGTLDENLRKLEYDLYYIKNRGALLDLAIVLRTVNVILGMKGR</sequence>
<dbReference type="NCBIfam" id="TIGR03025">
    <property type="entry name" value="EPS_sugtrans"/>
    <property type="match status" value="1"/>
</dbReference>
<dbReference type="EMBL" id="MFRE01000015">
    <property type="protein sequence ID" value="OGH93948.1"/>
    <property type="molecule type" value="Genomic_DNA"/>
</dbReference>
<dbReference type="Pfam" id="PF02397">
    <property type="entry name" value="Bac_transf"/>
    <property type="match status" value="1"/>
</dbReference>
<reference evidence="9 10" key="1">
    <citation type="journal article" date="2016" name="Nat. Commun.">
        <title>Thousands of microbial genomes shed light on interconnected biogeochemical processes in an aquifer system.</title>
        <authorList>
            <person name="Anantharaman K."/>
            <person name="Brown C.T."/>
            <person name="Hug L.A."/>
            <person name="Sharon I."/>
            <person name="Castelle C.J."/>
            <person name="Probst A.J."/>
            <person name="Thomas B.C."/>
            <person name="Singh A."/>
            <person name="Wilkins M.J."/>
            <person name="Karaoz U."/>
            <person name="Brodie E.L."/>
            <person name="Williams K.H."/>
            <person name="Hubbard S.S."/>
            <person name="Banfield J.F."/>
        </authorList>
    </citation>
    <scope>NUCLEOTIDE SEQUENCE [LARGE SCALE GENOMIC DNA]</scope>
</reference>
<dbReference type="STRING" id="1798709.A2538_03730"/>
<gene>
    <name evidence="9" type="ORF">A2538_03730</name>
</gene>
<keyword evidence="4 7" id="KW-0812">Transmembrane</keyword>
<name>A0A1F6PCV1_9BACT</name>
<evidence type="ECO:0000256" key="6">
    <source>
        <dbReference type="ARBA" id="ARBA00023136"/>
    </source>
</evidence>
<evidence type="ECO:0000259" key="8">
    <source>
        <dbReference type="Pfam" id="PF02397"/>
    </source>
</evidence>
<evidence type="ECO:0000256" key="2">
    <source>
        <dbReference type="ARBA" id="ARBA00006464"/>
    </source>
</evidence>
<dbReference type="AlphaFoldDB" id="A0A1F6PCV1"/>
<evidence type="ECO:0000313" key="10">
    <source>
        <dbReference type="Proteomes" id="UP000178254"/>
    </source>
</evidence>
<dbReference type="GO" id="GO:0016780">
    <property type="term" value="F:phosphotransferase activity, for other substituted phosphate groups"/>
    <property type="evidence" value="ECO:0007669"/>
    <property type="project" value="TreeGrafter"/>
</dbReference>
<evidence type="ECO:0000256" key="1">
    <source>
        <dbReference type="ARBA" id="ARBA00004141"/>
    </source>
</evidence>
<evidence type="ECO:0000256" key="5">
    <source>
        <dbReference type="ARBA" id="ARBA00022989"/>
    </source>
</evidence>
<keyword evidence="5 7" id="KW-1133">Transmembrane helix</keyword>
<feature type="transmembrane region" description="Helical" evidence="7">
    <location>
        <begin position="107"/>
        <end position="127"/>
    </location>
</feature>
<evidence type="ECO:0000256" key="7">
    <source>
        <dbReference type="SAM" id="Phobius"/>
    </source>
</evidence>
<dbReference type="Pfam" id="PF13727">
    <property type="entry name" value="CoA_binding_3"/>
    <property type="match status" value="1"/>
</dbReference>
<feature type="domain" description="Bacterial sugar transferase" evidence="8">
    <location>
        <begin position="265"/>
        <end position="450"/>
    </location>
</feature>
<proteinExistence type="inferred from homology"/>
<feature type="transmembrane region" description="Helical" evidence="7">
    <location>
        <begin position="7"/>
        <end position="27"/>
    </location>
</feature>
<dbReference type="InterPro" id="IPR003362">
    <property type="entry name" value="Bact_transf"/>
</dbReference>
<comment type="caution">
    <text evidence="9">The sequence shown here is derived from an EMBL/GenBank/DDBJ whole genome shotgun (WGS) entry which is preliminary data.</text>
</comment>
<accession>A0A1F6PCV1</accession>
<evidence type="ECO:0000256" key="4">
    <source>
        <dbReference type="ARBA" id="ARBA00022692"/>
    </source>
</evidence>
<keyword evidence="6 7" id="KW-0472">Membrane</keyword>
<dbReference type="PANTHER" id="PTHR30576">
    <property type="entry name" value="COLANIC BIOSYNTHESIS UDP-GLUCOSE LIPID CARRIER TRANSFERASE"/>
    <property type="match status" value="1"/>
</dbReference>
<feature type="transmembrane region" description="Helical" evidence="7">
    <location>
        <begin position="47"/>
        <end position="65"/>
    </location>
</feature>
<comment type="subcellular location">
    <subcellularLocation>
        <location evidence="1">Membrane</location>
        <topology evidence="1">Multi-pass membrane protein</topology>
    </subcellularLocation>
</comment>
<comment type="similarity">
    <text evidence="2">Belongs to the bacterial sugar transferase family.</text>
</comment>
<evidence type="ECO:0000313" key="9">
    <source>
        <dbReference type="EMBL" id="OGH93948.1"/>
    </source>
</evidence>
<dbReference type="InterPro" id="IPR017475">
    <property type="entry name" value="EPS_sugar_tfrase"/>
</dbReference>